<feature type="domain" description="Helicase C-terminal" evidence="4">
    <location>
        <begin position="306"/>
        <end position="447"/>
    </location>
</feature>
<keyword evidence="2" id="KW-0067">ATP-binding</keyword>
<dbReference type="SMART" id="SM00487">
    <property type="entry name" value="DEXDc"/>
    <property type="match status" value="1"/>
</dbReference>
<dbReference type="Pfam" id="PF00270">
    <property type="entry name" value="DEAD"/>
    <property type="match status" value="1"/>
</dbReference>
<dbReference type="GO" id="GO:0043138">
    <property type="term" value="F:3'-5' DNA helicase activity"/>
    <property type="evidence" value="ECO:0007669"/>
    <property type="project" value="TreeGrafter"/>
</dbReference>
<evidence type="ECO:0000259" key="3">
    <source>
        <dbReference type="PROSITE" id="PS51192"/>
    </source>
</evidence>
<evidence type="ECO:0000259" key="4">
    <source>
        <dbReference type="PROSITE" id="PS51194"/>
    </source>
</evidence>
<gene>
    <name evidence="5" type="ORF">TQ35_006865</name>
</gene>
<dbReference type="SUPFAM" id="SSF52540">
    <property type="entry name" value="P-loop containing nucleoside triphosphate hydrolases"/>
    <property type="match status" value="1"/>
</dbReference>
<dbReference type="PROSITE" id="PS51192">
    <property type="entry name" value="HELICASE_ATP_BIND_1"/>
    <property type="match status" value="1"/>
</dbReference>
<comment type="caution">
    <text evidence="5">The sequence shown here is derived from an EMBL/GenBank/DDBJ whole genome shotgun (WGS) entry which is preliminary data.</text>
</comment>
<keyword evidence="5" id="KW-0347">Helicase</keyword>
<dbReference type="Gene3D" id="3.40.50.300">
    <property type="entry name" value="P-loop containing nucleotide triphosphate hydrolases"/>
    <property type="match status" value="2"/>
</dbReference>
<dbReference type="PANTHER" id="PTHR47957">
    <property type="entry name" value="ATP-DEPENDENT HELICASE HRQ1"/>
    <property type="match status" value="1"/>
</dbReference>
<dbReference type="GO" id="GO:0003676">
    <property type="term" value="F:nucleic acid binding"/>
    <property type="evidence" value="ECO:0007669"/>
    <property type="project" value="InterPro"/>
</dbReference>
<dbReference type="PROSITE" id="PS51194">
    <property type="entry name" value="HELICASE_CTER"/>
    <property type="match status" value="1"/>
</dbReference>
<dbReference type="InterPro" id="IPR001650">
    <property type="entry name" value="Helicase_C-like"/>
</dbReference>
<dbReference type="SMART" id="SM00490">
    <property type="entry name" value="HELICc"/>
    <property type="match status" value="1"/>
</dbReference>
<reference evidence="5" key="1">
    <citation type="submission" date="2022-05" db="EMBL/GenBank/DDBJ databases">
        <title>Metagenome Sequencing of an Archaeal-Dominated Microbial Community from a Hot Spring at the Los Azufres Geothermal Field, Mexico.</title>
        <authorList>
            <person name="Marin-Paredes R."/>
            <person name="Martinez-Romero E."/>
            <person name="Servin-Garciduenas L.E."/>
        </authorList>
    </citation>
    <scope>NUCLEOTIDE SEQUENCE</scope>
    <source>
        <strain evidence="5">AZ1-454</strain>
    </source>
</reference>
<accession>A0AAE3FK20</accession>
<sequence>MDNCDAAEVLKNLKTSFIAHVQKATPPIRENVTFEDVVGKSACSSQTSFKLYKHQLECFNALSQGKNVVLTASTGSGKTEAWLLYALAGKKRVLALYPTKALANDQSHRIAKYYKCYNFDVHEKGEAVYGAVVRYDGDTSKSKEVKGSLNTALVTITNPEMLLSLLKARRSLPRYDLVVLDEVDFYESHSFSLLVSLLKALFPSAQLVIISGTLSNPQDLANYLGNAVVISGKGFSVERRTYIVVGKEERLREVFVKHKEKLASLGVNDFQELVERAFDLYYRSAEAGLNDLKSDLYEAFLKDKPEVEELLKEFKNCPETTIVFFPTINDAESIGTPLGIPLHHSRKKGKERLTVERLLREGKLNMAGTVKTLLQGINVGTAKRMIHVGIPRLVREFLQREGRVGRDWNLSYSESIILPLGFDPKLISGAESLLAWSSLPPEATVFNPESAYVILYLGVIKKVLNLSLTNSEDKILEHFQLVDVNKALEKFEKLKFYEVESKNVDVVLTVKGTQSSVDKASFRDLVEYYQVGSIDIKERALVTSIERTGKGHYKVIEVPPNEVESQCISAAIDDYAATLYSWGIQPNFELDVELAKVLSRVMTTIYFQGEGFVEVNEVPQKVIWFVESRRRVNVGGKNDYAYKAISLDCGVFPKRNGYKFYTYAYLHEFNDVNYLDEGFAFFLTALRLMYGIKVDLLNYSIVGNFVKVWESEPIGLLAKMREGNFTVSGKKLDFPTFSNFLQTVKVDDLFKTVFFTVFPVRGGVDFSLARKRATDVAMKLFGYAKVLFGNAKVSISPNTIVVDYVGDGNGNYIYALTYNFSELGKTITLTFRDRKEFVDKVFTVLLGMEINEIITSGISIKDHMNKYMAQFIAEINVPASIKDNYGYDVSPSDFSSKSKEVLNSLLTPGANVSEEDIREMFRERAMVLQGLRNFL</sequence>
<keyword evidence="5" id="KW-0378">Hydrolase</keyword>
<dbReference type="GO" id="GO:0036297">
    <property type="term" value="P:interstrand cross-link repair"/>
    <property type="evidence" value="ECO:0007669"/>
    <property type="project" value="TreeGrafter"/>
</dbReference>
<dbReference type="PANTHER" id="PTHR47957:SF3">
    <property type="entry name" value="ATP-DEPENDENT HELICASE HRQ1"/>
    <property type="match status" value="1"/>
</dbReference>
<dbReference type="GO" id="GO:0005524">
    <property type="term" value="F:ATP binding"/>
    <property type="evidence" value="ECO:0007669"/>
    <property type="project" value="UniProtKB-KW"/>
</dbReference>
<dbReference type="InterPro" id="IPR014001">
    <property type="entry name" value="Helicase_ATP-bd"/>
</dbReference>
<dbReference type="AlphaFoldDB" id="A0AAE3FK20"/>
<keyword evidence="1" id="KW-0547">Nucleotide-binding</keyword>
<dbReference type="EMBL" id="JZWS02000006">
    <property type="protein sequence ID" value="MCL7344275.1"/>
    <property type="molecule type" value="Genomic_DNA"/>
</dbReference>
<dbReference type="Pfam" id="PF00271">
    <property type="entry name" value="Helicase_C"/>
    <property type="match status" value="1"/>
</dbReference>
<protein>
    <submittedName>
        <fullName evidence="5">DEAD/DEAH box helicase</fullName>
    </submittedName>
</protein>
<evidence type="ECO:0000313" key="5">
    <source>
        <dbReference type="EMBL" id="MCL7344275.1"/>
    </source>
</evidence>
<feature type="domain" description="Helicase ATP-binding" evidence="3">
    <location>
        <begin position="59"/>
        <end position="232"/>
    </location>
</feature>
<organism evidence="5">
    <name type="scientific">Candidatus Aramenus sulfurataquae</name>
    <dbReference type="NCBI Taxonomy" id="1326980"/>
    <lineage>
        <taxon>Archaea</taxon>
        <taxon>Thermoproteota</taxon>
        <taxon>Thermoprotei</taxon>
        <taxon>Sulfolobales</taxon>
        <taxon>Sulfolobaceae</taxon>
        <taxon>Candidatus Aramenus</taxon>
    </lineage>
</organism>
<dbReference type="InterPro" id="IPR027417">
    <property type="entry name" value="P-loop_NTPase"/>
</dbReference>
<evidence type="ECO:0000256" key="1">
    <source>
        <dbReference type="ARBA" id="ARBA00022741"/>
    </source>
</evidence>
<proteinExistence type="predicted"/>
<name>A0AAE3FK20_9CREN</name>
<dbReference type="GO" id="GO:0006289">
    <property type="term" value="P:nucleotide-excision repair"/>
    <property type="evidence" value="ECO:0007669"/>
    <property type="project" value="TreeGrafter"/>
</dbReference>
<evidence type="ECO:0000256" key="2">
    <source>
        <dbReference type="ARBA" id="ARBA00022840"/>
    </source>
</evidence>
<dbReference type="InterPro" id="IPR011545">
    <property type="entry name" value="DEAD/DEAH_box_helicase_dom"/>
</dbReference>